<keyword evidence="5" id="KW-0804">Transcription</keyword>
<dbReference type="InterPro" id="IPR036388">
    <property type="entry name" value="WH-like_DNA-bd_sf"/>
</dbReference>
<gene>
    <name evidence="8" type="ordered locus">RB12730</name>
</gene>
<evidence type="ECO:0000256" key="2">
    <source>
        <dbReference type="ARBA" id="ARBA00023015"/>
    </source>
</evidence>
<dbReference type="SUPFAM" id="SSF88946">
    <property type="entry name" value="Sigma2 domain of RNA polymerase sigma factors"/>
    <property type="match status" value="1"/>
</dbReference>
<dbReference type="SUPFAM" id="SSF88659">
    <property type="entry name" value="Sigma3 and sigma4 domains of RNA polymerase sigma factors"/>
    <property type="match status" value="1"/>
</dbReference>
<evidence type="ECO:0000256" key="5">
    <source>
        <dbReference type="ARBA" id="ARBA00023163"/>
    </source>
</evidence>
<dbReference type="Gene3D" id="1.10.10.10">
    <property type="entry name" value="Winged helix-like DNA-binding domain superfamily/Winged helix DNA-binding domain"/>
    <property type="match status" value="1"/>
</dbReference>
<comment type="similarity">
    <text evidence="1">Belongs to the sigma-70 factor family. ECF subfamily.</text>
</comment>
<evidence type="ECO:0000313" key="8">
    <source>
        <dbReference type="EMBL" id="CAD77747.1"/>
    </source>
</evidence>
<dbReference type="GO" id="GO:0003677">
    <property type="term" value="F:DNA binding"/>
    <property type="evidence" value="ECO:0007669"/>
    <property type="project" value="UniProtKB-KW"/>
</dbReference>
<dbReference type="Gene3D" id="1.10.1740.10">
    <property type="match status" value="1"/>
</dbReference>
<dbReference type="STRING" id="243090.RB12730"/>
<dbReference type="PATRIC" id="fig|243090.15.peg.6173"/>
<dbReference type="InterPro" id="IPR014284">
    <property type="entry name" value="RNA_pol_sigma-70_dom"/>
</dbReference>
<dbReference type="PANTHER" id="PTHR43133:SF8">
    <property type="entry name" value="RNA POLYMERASE SIGMA FACTOR HI_1459-RELATED"/>
    <property type="match status" value="1"/>
</dbReference>
<dbReference type="InterPro" id="IPR039425">
    <property type="entry name" value="RNA_pol_sigma-70-like"/>
</dbReference>
<evidence type="ECO:0000259" key="6">
    <source>
        <dbReference type="Pfam" id="PF04542"/>
    </source>
</evidence>
<dbReference type="GO" id="GO:0006355">
    <property type="term" value="P:regulation of DNA-templated transcription"/>
    <property type="evidence" value="ECO:0000318"/>
    <property type="project" value="GO_Central"/>
</dbReference>
<dbReference type="PANTHER" id="PTHR43133">
    <property type="entry name" value="RNA POLYMERASE ECF-TYPE SIGMA FACTO"/>
    <property type="match status" value="1"/>
</dbReference>
<dbReference type="EMBL" id="BX294155">
    <property type="protein sequence ID" value="CAD77747.1"/>
    <property type="molecule type" value="Genomic_DNA"/>
</dbReference>
<protein>
    <submittedName>
        <fullName evidence="8">Probable sigma-70 factor (ECF subfamily)</fullName>
    </submittedName>
</protein>
<sequence>MLAAESSFVNWWPETQANGCVSELSPAELVVRHQDGIWRYLRLLGCDAATADDLTQETFLRVLRRDNFVQHSDEATSEYLRRTAYNLLVSYHRKFGRIHLSDSPELLDESWQRWAGKDLTGNETVEALRECMESLTERARDALAMRFVHNTPRVKIGENLGISDHGARNLMQRAKAQLRDCVEEKLRAITQPS</sequence>
<dbReference type="InterPro" id="IPR007627">
    <property type="entry name" value="RNA_pol_sigma70_r2"/>
</dbReference>
<dbReference type="AlphaFoldDB" id="Q7UI67"/>
<keyword evidence="3" id="KW-0731">Sigma factor</keyword>
<dbReference type="InterPro" id="IPR013324">
    <property type="entry name" value="RNA_pol_sigma_r3/r4-like"/>
</dbReference>
<dbReference type="InterPro" id="IPR013249">
    <property type="entry name" value="RNA_pol_sigma70_r4_t2"/>
</dbReference>
<dbReference type="GO" id="GO:0016987">
    <property type="term" value="F:sigma factor activity"/>
    <property type="evidence" value="ECO:0000318"/>
    <property type="project" value="GO_Central"/>
</dbReference>
<name>Q7UI67_RHOBA</name>
<dbReference type="EnsemblBacteria" id="CAD77747">
    <property type="protein sequence ID" value="CAD77747"/>
    <property type="gene ID" value="RB12730"/>
</dbReference>
<dbReference type="KEGG" id="rba:RB12730"/>
<evidence type="ECO:0000313" key="9">
    <source>
        <dbReference type="Proteomes" id="UP000001025"/>
    </source>
</evidence>
<dbReference type="HOGENOM" id="CLU_1383016_0_0_0"/>
<organism evidence="8 9">
    <name type="scientific">Rhodopirellula baltica (strain DSM 10527 / NCIMB 13988 / SH1)</name>
    <dbReference type="NCBI Taxonomy" id="243090"/>
    <lineage>
        <taxon>Bacteria</taxon>
        <taxon>Pseudomonadati</taxon>
        <taxon>Planctomycetota</taxon>
        <taxon>Planctomycetia</taxon>
        <taxon>Pirellulales</taxon>
        <taxon>Pirellulaceae</taxon>
        <taxon>Rhodopirellula</taxon>
    </lineage>
</organism>
<evidence type="ECO:0000256" key="1">
    <source>
        <dbReference type="ARBA" id="ARBA00010641"/>
    </source>
</evidence>
<accession>Q7UI67</accession>
<feature type="domain" description="RNA polymerase sigma-70 region 2" evidence="6">
    <location>
        <begin position="29"/>
        <end position="94"/>
    </location>
</feature>
<keyword evidence="2" id="KW-0805">Transcription regulation</keyword>
<dbReference type="Pfam" id="PF08281">
    <property type="entry name" value="Sigma70_r4_2"/>
    <property type="match status" value="1"/>
</dbReference>
<dbReference type="OrthoDB" id="9795666at2"/>
<feature type="domain" description="RNA polymerase sigma factor 70 region 4 type 2" evidence="7">
    <location>
        <begin position="126"/>
        <end position="178"/>
    </location>
</feature>
<dbReference type="InParanoid" id="Q7UI67"/>
<evidence type="ECO:0000256" key="4">
    <source>
        <dbReference type="ARBA" id="ARBA00023125"/>
    </source>
</evidence>
<reference evidence="8 9" key="1">
    <citation type="journal article" date="2003" name="Proc. Natl. Acad. Sci. U.S.A.">
        <title>Complete genome sequence of the marine planctomycete Pirellula sp. strain 1.</title>
        <authorList>
            <person name="Gloeckner F.O."/>
            <person name="Kube M."/>
            <person name="Bauer M."/>
            <person name="Teeling H."/>
            <person name="Lombardot T."/>
            <person name="Ludwig W."/>
            <person name="Gade D."/>
            <person name="Beck A."/>
            <person name="Borzym K."/>
            <person name="Heitmann K."/>
            <person name="Rabus R."/>
            <person name="Schlesner H."/>
            <person name="Amann R."/>
            <person name="Reinhardt R."/>
        </authorList>
    </citation>
    <scope>NUCLEOTIDE SEQUENCE [LARGE SCALE GENOMIC DNA]</scope>
    <source>
        <strain evidence="9">DSM 10527 / NCIMB 13988 / SH1</strain>
    </source>
</reference>
<dbReference type="NCBIfam" id="TIGR02937">
    <property type="entry name" value="sigma70-ECF"/>
    <property type="match status" value="1"/>
</dbReference>
<dbReference type="Pfam" id="PF04542">
    <property type="entry name" value="Sigma70_r2"/>
    <property type="match status" value="1"/>
</dbReference>
<evidence type="ECO:0000256" key="3">
    <source>
        <dbReference type="ARBA" id="ARBA00023082"/>
    </source>
</evidence>
<dbReference type="InterPro" id="IPR013325">
    <property type="entry name" value="RNA_pol_sigma_r2"/>
</dbReference>
<dbReference type="GO" id="GO:0006352">
    <property type="term" value="P:DNA-templated transcription initiation"/>
    <property type="evidence" value="ECO:0007669"/>
    <property type="project" value="InterPro"/>
</dbReference>
<dbReference type="eggNOG" id="COG1595">
    <property type="taxonomic scope" value="Bacteria"/>
</dbReference>
<proteinExistence type="inferred from homology"/>
<keyword evidence="4" id="KW-0238">DNA-binding</keyword>
<dbReference type="Proteomes" id="UP000001025">
    <property type="component" value="Chromosome"/>
</dbReference>
<evidence type="ECO:0000259" key="7">
    <source>
        <dbReference type="Pfam" id="PF08281"/>
    </source>
</evidence>
<keyword evidence="9" id="KW-1185">Reference proteome</keyword>